<dbReference type="InterPro" id="IPR036028">
    <property type="entry name" value="SH3-like_dom_sf"/>
</dbReference>
<keyword evidence="5 7" id="KW-0040">ANK repeat</keyword>
<keyword evidence="2 8" id="KW-0728">SH3 domain</keyword>
<feature type="repeat" description="ANK" evidence="7">
    <location>
        <begin position="768"/>
        <end position="800"/>
    </location>
</feature>
<feature type="region of interest" description="Disordered" evidence="9">
    <location>
        <begin position="630"/>
        <end position="673"/>
    </location>
</feature>
<dbReference type="GO" id="GO:0006915">
    <property type="term" value="P:apoptotic process"/>
    <property type="evidence" value="ECO:0007669"/>
    <property type="project" value="UniProtKB-KW"/>
</dbReference>
<feature type="compositionally biased region" description="Low complexity" evidence="9">
    <location>
        <begin position="172"/>
        <end position="223"/>
    </location>
</feature>
<dbReference type="PROSITE" id="PS50088">
    <property type="entry name" value="ANK_REPEAT"/>
    <property type="match status" value="2"/>
</dbReference>
<dbReference type="PROSITE" id="PS50002">
    <property type="entry name" value="SH3"/>
    <property type="match status" value="1"/>
</dbReference>
<evidence type="ECO:0000313" key="11">
    <source>
        <dbReference type="Ensembl" id="ENSSMAP00000033049.1"/>
    </source>
</evidence>
<evidence type="ECO:0000256" key="5">
    <source>
        <dbReference type="ARBA" id="ARBA00023043"/>
    </source>
</evidence>
<gene>
    <name evidence="11" type="primary">ppp1r13l</name>
</gene>
<comment type="subcellular location">
    <subcellularLocation>
        <location evidence="1">Nucleus</location>
    </subcellularLocation>
</comment>
<dbReference type="SMART" id="SM00248">
    <property type="entry name" value="ANK"/>
    <property type="match status" value="2"/>
</dbReference>
<dbReference type="Ensembl" id="ENSSMAT00000033461.2">
    <property type="protein sequence ID" value="ENSSMAP00000033049.1"/>
    <property type="gene ID" value="ENSSMAG00000020248.2"/>
</dbReference>
<feature type="domain" description="SH3" evidence="10">
    <location>
        <begin position="834"/>
        <end position="894"/>
    </location>
</feature>
<dbReference type="GO" id="GO:0006357">
    <property type="term" value="P:regulation of transcription by RNA polymerase II"/>
    <property type="evidence" value="ECO:0007669"/>
    <property type="project" value="TreeGrafter"/>
</dbReference>
<keyword evidence="4" id="KW-0677">Repeat</keyword>
<feature type="compositionally biased region" description="Low complexity" evidence="9">
    <location>
        <begin position="407"/>
        <end position="419"/>
    </location>
</feature>
<dbReference type="Pfam" id="PF12796">
    <property type="entry name" value="Ank_2"/>
    <property type="match status" value="1"/>
</dbReference>
<dbReference type="FunFam" id="1.25.40.20:FF:000008">
    <property type="entry name" value="Apoptosis-stimulating of p53 protein 2 isoform 1"/>
    <property type="match status" value="1"/>
</dbReference>
<dbReference type="PROSITE" id="PS50297">
    <property type="entry name" value="ANK_REP_REGION"/>
    <property type="match status" value="2"/>
</dbReference>
<name>A0A8D3BES7_SCOMX</name>
<dbReference type="Gene3D" id="1.25.40.20">
    <property type="entry name" value="Ankyrin repeat-containing domain"/>
    <property type="match status" value="1"/>
</dbReference>
<keyword evidence="6" id="KW-0539">Nucleus</keyword>
<evidence type="ECO:0000256" key="6">
    <source>
        <dbReference type="ARBA" id="ARBA00023242"/>
    </source>
</evidence>
<protein>
    <submittedName>
        <fullName evidence="11">Protein phosphatase 1, regulatory subunit 13 like</fullName>
    </submittedName>
</protein>
<dbReference type="Proteomes" id="UP000694558">
    <property type="component" value="Chromosome 3"/>
</dbReference>
<dbReference type="GO" id="GO:0005634">
    <property type="term" value="C:nucleus"/>
    <property type="evidence" value="ECO:0007669"/>
    <property type="project" value="UniProtKB-SubCell"/>
</dbReference>
<evidence type="ECO:0000256" key="2">
    <source>
        <dbReference type="ARBA" id="ARBA00022443"/>
    </source>
</evidence>
<organism evidence="11 12">
    <name type="scientific">Scophthalmus maximus</name>
    <name type="common">Turbot</name>
    <name type="synonym">Psetta maxima</name>
    <dbReference type="NCBI Taxonomy" id="52904"/>
    <lineage>
        <taxon>Eukaryota</taxon>
        <taxon>Metazoa</taxon>
        <taxon>Chordata</taxon>
        <taxon>Craniata</taxon>
        <taxon>Vertebrata</taxon>
        <taxon>Euteleostomi</taxon>
        <taxon>Actinopterygii</taxon>
        <taxon>Neopterygii</taxon>
        <taxon>Teleostei</taxon>
        <taxon>Neoteleostei</taxon>
        <taxon>Acanthomorphata</taxon>
        <taxon>Carangaria</taxon>
        <taxon>Pleuronectiformes</taxon>
        <taxon>Pleuronectoidei</taxon>
        <taxon>Scophthalmidae</taxon>
        <taxon>Scophthalmus</taxon>
    </lineage>
</organism>
<dbReference type="GeneTree" id="ENSGT00940000160551"/>
<dbReference type="InterPro" id="IPR001452">
    <property type="entry name" value="SH3_domain"/>
</dbReference>
<feature type="region of interest" description="Disordered" evidence="9">
    <location>
        <begin position="137"/>
        <end position="361"/>
    </location>
</feature>
<evidence type="ECO:0000256" key="9">
    <source>
        <dbReference type="SAM" id="MobiDB-lite"/>
    </source>
</evidence>
<dbReference type="InterPro" id="IPR002110">
    <property type="entry name" value="Ankyrin_rpt"/>
</dbReference>
<dbReference type="InterPro" id="IPR036770">
    <property type="entry name" value="Ankyrin_rpt-contain_sf"/>
</dbReference>
<feature type="region of interest" description="Disordered" evidence="9">
    <location>
        <begin position="32"/>
        <end position="86"/>
    </location>
</feature>
<dbReference type="PANTHER" id="PTHR24164">
    <property type="entry name" value="RELA-ASSOCIATED INHIBITOR"/>
    <property type="match status" value="1"/>
</dbReference>
<evidence type="ECO:0000256" key="8">
    <source>
        <dbReference type="PROSITE-ProRule" id="PRU00192"/>
    </source>
</evidence>
<evidence type="ECO:0000256" key="1">
    <source>
        <dbReference type="ARBA" id="ARBA00004123"/>
    </source>
</evidence>
<dbReference type="Pfam" id="PF00018">
    <property type="entry name" value="SH3_1"/>
    <property type="match status" value="1"/>
</dbReference>
<dbReference type="InterPro" id="IPR028320">
    <property type="entry name" value="iASPP"/>
</dbReference>
<reference evidence="11" key="1">
    <citation type="submission" date="2023-05" db="EMBL/GenBank/DDBJ databases">
        <title>High-quality long-read genome of Scophthalmus maximus.</title>
        <authorList>
            <person name="Lien S."/>
            <person name="Martinez P."/>
        </authorList>
    </citation>
    <scope>NUCLEOTIDE SEQUENCE [LARGE SCALE GENOMIC DNA]</scope>
</reference>
<accession>A0A8D3BES7</accession>
<dbReference type="SUPFAM" id="SSF48403">
    <property type="entry name" value="Ankyrin repeat"/>
    <property type="match status" value="1"/>
</dbReference>
<feature type="region of interest" description="Disordered" evidence="9">
    <location>
        <begin position="375"/>
        <end position="431"/>
    </location>
</feature>
<evidence type="ECO:0000256" key="7">
    <source>
        <dbReference type="PROSITE-ProRule" id="PRU00023"/>
    </source>
</evidence>
<dbReference type="SUPFAM" id="SSF50044">
    <property type="entry name" value="SH3-domain"/>
    <property type="match status" value="1"/>
</dbReference>
<dbReference type="GO" id="GO:0045597">
    <property type="term" value="P:positive regulation of cell differentiation"/>
    <property type="evidence" value="ECO:0007669"/>
    <property type="project" value="TreeGrafter"/>
</dbReference>
<dbReference type="AlphaFoldDB" id="A0A8D3BES7"/>
<proteinExistence type="predicted"/>
<feature type="repeat" description="ANK" evidence="7">
    <location>
        <begin position="735"/>
        <end position="767"/>
    </location>
</feature>
<evidence type="ECO:0000313" key="12">
    <source>
        <dbReference type="Proteomes" id="UP000694558"/>
    </source>
</evidence>
<reference evidence="11" key="2">
    <citation type="submission" date="2025-08" db="UniProtKB">
        <authorList>
            <consortium name="Ensembl"/>
        </authorList>
    </citation>
    <scope>IDENTIFICATION</scope>
</reference>
<keyword evidence="3" id="KW-0053">Apoptosis</keyword>
<evidence type="ECO:0000256" key="3">
    <source>
        <dbReference type="ARBA" id="ARBA00022703"/>
    </source>
</evidence>
<feature type="compositionally biased region" description="Polar residues" evidence="9">
    <location>
        <begin position="288"/>
        <end position="301"/>
    </location>
</feature>
<dbReference type="PANTHER" id="PTHR24164:SF4">
    <property type="entry name" value="RELA-ASSOCIATED INHIBITOR"/>
    <property type="match status" value="1"/>
</dbReference>
<evidence type="ECO:0000259" key="10">
    <source>
        <dbReference type="PROSITE" id="PS50002"/>
    </source>
</evidence>
<feature type="compositionally biased region" description="Basic residues" evidence="9">
    <location>
        <begin position="636"/>
        <end position="645"/>
    </location>
</feature>
<evidence type="ECO:0000256" key="4">
    <source>
        <dbReference type="ARBA" id="ARBA00022737"/>
    </source>
</evidence>
<dbReference type="SMART" id="SM00326">
    <property type="entry name" value="SH3"/>
    <property type="match status" value="1"/>
</dbReference>
<sequence>MLRFCPQASIVAHWHIARHLCQLRRTHLARVTAARRRRGPDSEPAGTTTRLQPRGGRGGRLQEDEELETRGPSFSPGLRGDGHPKGTRGAAQCFLAAMSSQASYGTGMLFQSINDDLNASLATADELSREFNSMLEEASSNNRNTTSGPQTSTAITRDTGQSTRLSNTPVTANESSFRRNSSASSTPFSPRSTSFHPVDSVISSSKKAPSPPVFSSSPLSSPKNLRQARSPMPGAGPDSFSYSQPSPPHSPHTRRNSPGRYDRSPGGSISYADRSPLPSLSAAPLDQSPRQASLHSPTNMLSPYDSGQKGRRSPRPDRNPSPLSFNHAMSNTIPRNFGTRKPEEGVQRQKSPSKWNETDLDMSYERKPHHTYDKTEWLRPSVPNSGWRESNLDGPPPGSSLKKDPRSPSLQFSQSSLPRNARISVPPDVSSPALSPYTIQPIISRISIPPTSTESRQRRPIPLSVIMRLQNPHWVGNTRHQPRVVGGEGDMTPYQPAVPFPREFFHQFVPQPQLHPPELRQPAIYSDVLKSGDIDAELERLDYIHHIPVVQENPTLREREQAVAPAPRPLSPTRLQPVVAPEAQIQEIPDLEELLRIRAEIPRALKRRGSVDQSQSMKRASHYEPNQYKHLIDKLFRRKERRRKGEKGSETSSSSDGEDCATPPAPVPQTSTLIPHDFKSYHSILRRSSRERKKTGNRARLSPLVLLLDGALVGELETVKRAVQEMNDPSQPNDEGITALHNAICGGHYNVVDLLVRIGANVSAPDSHGWTPLHCAASCNDRPLCEFLVRNGAAVMAMTESDAAIASQKCDPYAAGFDECESFLKGVQEAMGVENSGVLYALWSYPAQAADELSFRDGDMVTILQKPEGSGWWWASLCGREGFVPFNYFGLFPKVRPKSLC</sequence>
<feature type="compositionally biased region" description="Polar residues" evidence="9">
    <location>
        <begin position="138"/>
        <end position="171"/>
    </location>
</feature>